<reference evidence="2 3" key="1">
    <citation type="journal article" date="2015" name="Stand. Genomic Sci.">
        <title>Complete genome sequence and description of Salinispira pacifica gen. nov., sp. nov., a novel spirochaete isolated form a hypersaline microbial mat.</title>
        <authorList>
            <person name="Ben Hania W."/>
            <person name="Joseph M."/>
            <person name="Schumann P."/>
            <person name="Bunk B."/>
            <person name="Fiebig A."/>
            <person name="Sproer C."/>
            <person name="Klenk H.P."/>
            <person name="Fardeau M.L."/>
            <person name="Spring S."/>
        </authorList>
    </citation>
    <scope>NUCLEOTIDE SEQUENCE [LARGE SCALE GENOMIC DNA]</scope>
    <source>
        <strain evidence="2 3">L21-RPul-D2</strain>
    </source>
</reference>
<keyword evidence="1" id="KW-0812">Transmembrane</keyword>
<proteinExistence type="predicted"/>
<protein>
    <submittedName>
        <fullName evidence="2">Uncharacterized protein</fullName>
    </submittedName>
</protein>
<evidence type="ECO:0000313" key="2">
    <source>
        <dbReference type="EMBL" id="AHC14066.1"/>
    </source>
</evidence>
<organism evidence="2 3">
    <name type="scientific">Salinispira pacifica</name>
    <dbReference type="NCBI Taxonomy" id="1307761"/>
    <lineage>
        <taxon>Bacteria</taxon>
        <taxon>Pseudomonadati</taxon>
        <taxon>Spirochaetota</taxon>
        <taxon>Spirochaetia</taxon>
        <taxon>Spirochaetales</taxon>
        <taxon>Spirochaetaceae</taxon>
        <taxon>Salinispira</taxon>
    </lineage>
</organism>
<gene>
    <name evidence="2" type="ORF">L21SP2_0637</name>
</gene>
<keyword evidence="1" id="KW-0472">Membrane</keyword>
<dbReference type="EMBL" id="CP006939">
    <property type="protein sequence ID" value="AHC14066.1"/>
    <property type="molecule type" value="Genomic_DNA"/>
</dbReference>
<evidence type="ECO:0000256" key="1">
    <source>
        <dbReference type="SAM" id="Phobius"/>
    </source>
</evidence>
<feature type="transmembrane region" description="Helical" evidence="1">
    <location>
        <begin position="6"/>
        <end position="24"/>
    </location>
</feature>
<dbReference type="HOGENOM" id="CLU_3276408_0_0_12"/>
<keyword evidence="3" id="KW-1185">Reference proteome</keyword>
<dbReference type="STRING" id="1307761.L21SP2_0637"/>
<sequence>MAWYWWVLIGVGVVLLGWAKLTILNKWMEARKKKNAPMEDE</sequence>
<dbReference type="Proteomes" id="UP000018680">
    <property type="component" value="Chromosome"/>
</dbReference>
<dbReference type="AlphaFoldDB" id="V5WFY5"/>
<dbReference type="KEGG" id="slr:L21SP2_0637"/>
<accession>V5WFY5</accession>
<dbReference type="RefSeq" id="WP_024266997.1">
    <property type="nucleotide sequence ID" value="NC_023035.1"/>
</dbReference>
<keyword evidence="1" id="KW-1133">Transmembrane helix</keyword>
<evidence type="ECO:0000313" key="3">
    <source>
        <dbReference type="Proteomes" id="UP000018680"/>
    </source>
</evidence>
<name>V5WFY5_9SPIO</name>